<feature type="chain" id="PRO_5040939322" evidence="2">
    <location>
        <begin position="21"/>
        <end position="917"/>
    </location>
</feature>
<feature type="region of interest" description="Disordered" evidence="1">
    <location>
        <begin position="392"/>
        <end position="427"/>
    </location>
</feature>
<name>A0A9W8IUB2_9FUNG</name>
<feature type="compositionally biased region" description="Basic and acidic residues" evidence="1">
    <location>
        <begin position="409"/>
        <end position="418"/>
    </location>
</feature>
<gene>
    <name evidence="3" type="ORF">GGH94_001708</name>
</gene>
<reference evidence="3" key="1">
    <citation type="submission" date="2022-07" db="EMBL/GenBank/DDBJ databases">
        <title>Phylogenomic reconstructions and comparative analyses of Kickxellomycotina fungi.</title>
        <authorList>
            <person name="Reynolds N.K."/>
            <person name="Stajich J.E."/>
            <person name="Barry K."/>
            <person name="Grigoriev I.V."/>
            <person name="Crous P."/>
            <person name="Smith M.E."/>
        </authorList>
    </citation>
    <scope>NUCLEOTIDE SEQUENCE</scope>
    <source>
        <strain evidence="3">RSA 476</strain>
    </source>
</reference>
<evidence type="ECO:0000313" key="3">
    <source>
        <dbReference type="EMBL" id="KAJ2866177.1"/>
    </source>
</evidence>
<dbReference type="Proteomes" id="UP001140074">
    <property type="component" value="Unassembled WGS sequence"/>
</dbReference>
<evidence type="ECO:0000256" key="2">
    <source>
        <dbReference type="SAM" id="SignalP"/>
    </source>
</evidence>
<feature type="signal peptide" evidence="2">
    <location>
        <begin position="1"/>
        <end position="20"/>
    </location>
</feature>
<evidence type="ECO:0000313" key="4">
    <source>
        <dbReference type="Proteomes" id="UP001140074"/>
    </source>
</evidence>
<sequence length="917" mass="93627">MKFKLTVSALIVAVATCTKAVKSEHGDDAMRKRGLVIGDQPLLIAEETPANTADVVVANDPAAVVPGVAGAQPPTMLLDSSFANLRNAPMGYVQVQQAPAAQQLMFTAPAPGLSPAGFQRFVDAPQIFIQAQPAVSSVAPITIIQAMSAATMIMPSAASVTVAVPATPTTSAAAAASTMPIVAATSSSTASVATPVAAPVATPASTSAVAAVAAPAPAAAAPIAAPAVAPVTPAAPLAPAAYQVPVPGYAPAPPVAPLNYSDMVLVPQPALAGLAEPAAAPVYAQQQLYPVAAAPIAPPALQPGLSALLAKEAAAYFAPLGGATAAAAAAAANTLPTTVLGGAVAGSQAIVPIDPALADLLTQSLLAAAASQKSSAAALARATALAGADDDTADAGQSAAADDAAEEPVTSHRREKPAAKSAKARANARKIKQSASIANIATDVDVGAADANVDPDADASASAAAAAAMTADDGSDGASADDVMSTSIASITRKRKGSAKTVSAGVKKGAVRSTMDDLDSQLASVMNYRASATVDGDETTTYDDASTIDSATDASYVRLPGSRQRSNIGNIKEEASRAKVEASAEAREAVLAEIRAEASAEAALQASAELHLSPKSIVHDEAAIMERESSTLQALQQFTREQSRGNYAEETALSKVADADSFYPPATERTATAEGDRSSVWDAPRSASLTGGRSAYSEDTQSPLYHAYEPTESESYDKYSRDQLPYTDLAKDSSMGGDWKVHYNGASPTMYTAGEEPSYTTYYNSDSHSYYTDNYNLHYGEERQGSSERGYEVSTSKPFNFMNKHADSAFARDAAGDYNWGADGHQSAATNAPHAVNDLDPLSYATQVCSFRNTLPLVASPDYTPFSAHPSIMVIGVPQTATSTVSIISTAPVPVTSTVMMTKLVTPAVKVVYASND</sequence>
<protein>
    <submittedName>
        <fullName evidence="3">Uncharacterized protein</fullName>
    </submittedName>
</protein>
<feature type="compositionally biased region" description="Polar residues" evidence="1">
    <location>
        <begin position="687"/>
        <end position="703"/>
    </location>
</feature>
<organism evidence="3 4">
    <name type="scientific">Coemansia aciculifera</name>
    <dbReference type="NCBI Taxonomy" id="417176"/>
    <lineage>
        <taxon>Eukaryota</taxon>
        <taxon>Fungi</taxon>
        <taxon>Fungi incertae sedis</taxon>
        <taxon>Zoopagomycota</taxon>
        <taxon>Kickxellomycotina</taxon>
        <taxon>Kickxellomycetes</taxon>
        <taxon>Kickxellales</taxon>
        <taxon>Kickxellaceae</taxon>
        <taxon>Coemansia</taxon>
    </lineage>
</organism>
<feature type="region of interest" description="Disordered" evidence="1">
    <location>
        <begin position="659"/>
        <end position="718"/>
    </location>
</feature>
<accession>A0A9W8IUB2</accession>
<keyword evidence="2" id="KW-0732">Signal</keyword>
<evidence type="ECO:0000256" key="1">
    <source>
        <dbReference type="SAM" id="MobiDB-lite"/>
    </source>
</evidence>
<comment type="caution">
    <text evidence="3">The sequence shown here is derived from an EMBL/GenBank/DDBJ whole genome shotgun (WGS) entry which is preliminary data.</text>
</comment>
<proteinExistence type="predicted"/>
<dbReference type="EMBL" id="JANBUY010000043">
    <property type="protein sequence ID" value="KAJ2866177.1"/>
    <property type="molecule type" value="Genomic_DNA"/>
</dbReference>
<keyword evidence="4" id="KW-1185">Reference proteome</keyword>
<dbReference type="AlphaFoldDB" id="A0A9W8IUB2"/>